<protein>
    <submittedName>
        <fullName evidence="3">IS5 family transposase</fullName>
    </submittedName>
</protein>
<dbReference type="InterPro" id="IPR025161">
    <property type="entry name" value="IS402-like_dom"/>
</dbReference>
<dbReference type="PANTHER" id="PTHR30007">
    <property type="entry name" value="PHP DOMAIN PROTEIN"/>
    <property type="match status" value="1"/>
</dbReference>
<name>A0AA41Z695_9HYPH</name>
<dbReference type="Pfam" id="PF01609">
    <property type="entry name" value="DDE_Tnp_1"/>
    <property type="match status" value="1"/>
</dbReference>
<dbReference type="RefSeq" id="WP_282586424.1">
    <property type="nucleotide sequence ID" value="NZ_JAMOIM010000013.1"/>
</dbReference>
<comment type="caution">
    <text evidence="3">The sequence shown here is derived from an EMBL/GenBank/DDBJ whole genome shotgun (WGS) entry which is preliminary data.</text>
</comment>
<keyword evidence="4" id="KW-1185">Reference proteome</keyword>
<gene>
    <name evidence="3" type="ORF">M8523_18670</name>
</gene>
<dbReference type="PANTHER" id="PTHR30007:SF0">
    <property type="entry name" value="TRANSPOSASE"/>
    <property type="match status" value="1"/>
</dbReference>
<evidence type="ECO:0000313" key="4">
    <source>
        <dbReference type="Proteomes" id="UP001165667"/>
    </source>
</evidence>
<sequence>MWKADHRRASDRRGLRYPSDLTEAEWALVSPLIAPAKRGGRPRTVNVREVLNAIFYVLSTGCQWNALPSDLPPRSTVWAYLDLSDWGRTIRRIHDALYVQSREAAGREASPTTAIIDAQSARGAPKGGARLIRPAMTRAERARAHVERSSMQWQAEGRRTSKDLGCKRHILVDTLGLFMSVDVHAANVQNRDGAEALLRQARRRFPFIERVIGDGGYASPKMTDLVRRTGAWTLEIVKRSDLHRFVVLPKRWIVERTLSWISRNRRLMRGYERHTRKAAAFVRLAMIRVILRRLAVSASA</sequence>
<dbReference type="GO" id="GO:0004803">
    <property type="term" value="F:transposase activity"/>
    <property type="evidence" value="ECO:0007669"/>
    <property type="project" value="InterPro"/>
</dbReference>
<dbReference type="AlphaFoldDB" id="A0AA41Z695"/>
<evidence type="ECO:0000259" key="1">
    <source>
        <dbReference type="Pfam" id="PF01609"/>
    </source>
</evidence>
<dbReference type="Proteomes" id="UP001165667">
    <property type="component" value="Unassembled WGS sequence"/>
</dbReference>
<proteinExistence type="predicted"/>
<dbReference type="NCBIfam" id="NF033580">
    <property type="entry name" value="transpos_IS5_3"/>
    <property type="match status" value="1"/>
</dbReference>
<dbReference type="GO" id="GO:0003677">
    <property type="term" value="F:DNA binding"/>
    <property type="evidence" value="ECO:0007669"/>
    <property type="project" value="InterPro"/>
</dbReference>
<dbReference type="GO" id="GO:0006313">
    <property type="term" value="P:DNA transposition"/>
    <property type="evidence" value="ECO:0007669"/>
    <property type="project" value="InterPro"/>
</dbReference>
<feature type="domain" description="Transposase IS4-like" evidence="1">
    <location>
        <begin position="111"/>
        <end position="288"/>
    </location>
</feature>
<dbReference type="EMBL" id="JAMOIM010000013">
    <property type="protein sequence ID" value="MCW6510047.1"/>
    <property type="molecule type" value="Genomic_DNA"/>
</dbReference>
<accession>A0AA41Z695</accession>
<feature type="domain" description="Insertion element IS402-like" evidence="2">
    <location>
        <begin position="21"/>
        <end position="92"/>
    </location>
</feature>
<evidence type="ECO:0000259" key="2">
    <source>
        <dbReference type="Pfam" id="PF13340"/>
    </source>
</evidence>
<dbReference type="Pfam" id="PF13340">
    <property type="entry name" value="DUF4096"/>
    <property type="match status" value="1"/>
</dbReference>
<dbReference type="InterPro" id="IPR002559">
    <property type="entry name" value="Transposase_11"/>
</dbReference>
<organism evidence="3 4">
    <name type="scientific">Lichenifustis flavocetrariae</name>
    <dbReference type="NCBI Taxonomy" id="2949735"/>
    <lineage>
        <taxon>Bacteria</taxon>
        <taxon>Pseudomonadati</taxon>
        <taxon>Pseudomonadota</taxon>
        <taxon>Alphaproteobacteria</taxon>
        <taxon>Hyphomicrobiales</taxon>
        <taxon>Lichenihabitantaceae</taxon>
        <taxon>Lichenifustis</taxon>
    </lineage>
</organism>
<evidence type="ECO:0000313" key="3">
    <source>
        <dbReference type="EMBL" id="MCW6510047.1"/>
    </source>
</evidence>
<reference evidence="3" key="1">
    <citation type="submission" date="2022-05" db="EMBL/GenBank/DDBJ databases">
        <authorList>
            <person name="Pankratov T."/>
        </authorList>
    </citation>
    <scope>NUCLEOTIDE SEQUENCE</scope>
    <source>
        <strain evidence="3">BP6-180914</strain>
    </source>
</reference>